<dbReference type="Proteomes" id="UP000473854">
    <property type="component" value="Unassembled WGS sequence"/>
</dbReference>
<feature type="compositionally biased region" description="Basic and acidic residues" evidence="1">
    <location>
        <begin position="42"/>
        <end position="58"/>
    </location>
</feature>
<gene>
    <name evidence="3" type="ORF">GIX10_08695</name>
</gene>
<dbReference type="InterPro" id="IPR024572">
    <property type="entry name" value="RcnB"/>
</dbReference>
<protein>
    <recommendedName>
        <fullName evidence="5">RcnB family protein</fullName>
    </recommendedName>
</protein>
<sequence>MKKVLTTIALSLSALIATSAMAAPHHDARFNHPSHAPAHWNSNDKHPSKQHWNNDKRYNSYKVNPSRDWRVGQPLPRQYDSSRYKVDYREAKHLKKPSRNQAWYKVNGDYVLVNTKTDKILRIS</sequence>
<evidence type="ECO:0000313" key="4">
    <source>
        <dbReference type="Proteomes" id="UP000473854"/>
    </source>
</evidence>
<dbReference type="EMBL" id="WLYL01000025">
    <property type="protein sequence ID" value="MTD11507.1"/>
    <property type="molecule type" value="Genomic_DNA"/>
</dbReference>
<comment type="caution">
    <text evidence="3">The sequence shown here is derived from an EMBL/GenBank/DDBJ whole genome shotgun (WGS) entry which is preliminary data.</text>
</comment>
<proteinExistence type="predicted"/>
<evidence type="ECO:0008006" key="5">
    <source>
        <dbReference type="Google" id="ProtNLM"/>
    </source>
</evidence>
<dbReference type="GeneID" id="86887866"/>
<keyword evidence="2" id="KW-0732">Signal</keyword>
<reference evidence="3 4" key="1">
    <citation type="submission" date="2019-11" db="EMBL/GenBank/DDBJ databases">
        <authorList>
            <person name="An D."/>
        </authorList>
    </citation>
    <scope>NUCLEOTIDE SEQUENCE [LARGE SCALE GENOMIC DNA]</scope>
    <source>
        <strain evidence="3 4">YIM 103518</strain>
    </source>
</reference>
<feature type="signal peptide" evidence="2">
    <location>
        <begin position="1"/>
        <end position="22"/>
    </location>
</feature>
<organism evidence="3 4">
    <name type="scientific">Acinetobacter faecalis</name>
    <dbReference type="NCBI Taxonomy" id="2665161"/>
    <lineage>
        <taxon>Bacteria</taxon>
        <taxon>Pseudomonadati</taxon>
        <taxon>Pseudomonadota</taxon>
        <taxon>Gammaproteobacteria</taxon>
        <taxon>Moraxellales</taxon>
        <taxon>Moraxellaceae</taxon>
        <taxon>Acinetobacter</taxon>
    </lineage>
</organism>
<dbReference type="Pfam" id="PF11776">
    <property type="entry name" value="RcnB"/>
    <property type="match status" value="1"/>
</dbReference>
<feature type="region of interest" description="Disordered" evidence="1">
    <location>
        <begin position="26"/>
        <end position="77"/>
    </location>
</feature>
<feature type="chain" id="PRO_5027035913" description="RcnB family protein" evidence="2">
    <location>
        <begin position="23"/>
        <end position="124"/>
    </location>
</feature>
<dbReference type="RefSeq" id="WP_154773105.1">
    <property type="nucleotide sequence ID" value="NZ_JAXHPD010000022.1"/>
</dbReference>
<evidence type="ECO:0000256" key="2">
    <source>
        <dbReference type="SAM" id="SignalP"/>
    </source>
</evidence>
<accession>A0A6L6GGC9</accession>
<dbReference type="Gene3D" id="3.10.450.160">
    <property type="entry name" value="inner membrane protein cigr"/>
    <property type="match status" value="1"/>
</dbReference>
<dbReference type="AlphaFoldDB" id="A0A6L6GGC9"/>
<name>A0A6L6GGC9_9GAMM</name>
<evidence type="ECO:0000313" key="3">
    <source>
        <dbReference type="EMBL" id="MTD11507.1"/>
    </source>
</evidence>
<evidence type="ECO:0000256" key="1">
    <source>
        <dbReference type="SAM" id="MobiDB-lite"/>
    </source>
</evidence>